<dbReference type="AlphaFoldDB" id="A0AAI8VH77"/>
<reference evidence="1" key="1">
    <citation type="submission" date="2023-10" db="EMBL/GenBank/DDBJ databases">
        <authorList>
            <person name="Hackl T."/>
        </authorList>
    </citation>
    <scope>NUCLEOTIDE SEQUENCE</scope>
</reference>
<keyword evidence="2" id="KW-1185">Reference proteome</keyword>
<name>A0AAI8VH77_9PEZI</name>
<accession>A0AAI8VH77</accession>
<evidence type="ECO:0000313" key="2">
    <source>
        <dbReference type="Proteomes" id="UP001295740"/>
    </source>
</evidence>
<dbReference type="Gene3D" id="3.40.630.30">
    <property type="match status" value="1"/>
</dbReference>
<comment type="caution">
    <text evidence="1">The sequence shown here is derived from an EMBL/GenBank/DDBJ whole genome shotgun (WGS) entry which is preliminary data.</text>
</comment>
<organism evidence="1 2">
    <name type="scientific">Anthostomella pinea</name>
    <dbReference type="NCBI Taxonomy" id="933095"/>
    <lineage>
        <taxon>Eukaryota</taxon>
        <taxon>Fungi</taxon>
        <taxon>Dikarya</taxon>
        <taxon>Ascomycota</taxon>
        <taxon>Pezizomycotina</taxon>
        <taxon>Sordariomycetes</taxon>
        <taxon>Xylariomycetidae</taxon>
        <taxon>Xylariales</taxon>
        <taxon>Xylariaceae</taxon>
        <taxon>Anthostomella</taxon>
    </lineage>
</organism>
<dbReference type="EMBL" id="CAUWAG010000006">
    <property type="protein sequence ID" value="CAJ2504496.1"/>
    <property type="molecule type" value="Genomic_DNA"/>
</dbReference>
<evidence type="ECO:0000313" key="1">
    <source>
        <dbReference type="EMBL" id="CAJ2504496.1"/>
    </source>
</evidence>
<dbReference type="Proteomes" id="UP001295740">
    <property type="component" value="Unassembled WGS sequence"/>
</dbReference>
<protein>
    <submittedName>
        <fullName evidence="1">Uu.00g118900.m01.CDS01</fullName>
    </submittedName>
</protein>
<gene>
    <name evidence="1" type="ORF">KHLLAP_LOCUS4964</name>
</gene>
<sequence>MGPNSDPRGYIESWIQGLIVDNDDAQSWVLPVIARIEIDRTAAPLTVWIGGYCDFHILSRLKMDRVPFEGQLFDPTGKFKAAKWSTDPHYRGSGVWGSENDNYEMMWIERLFIKRQFRNRCFGRHLTRELTSTISDLVPKNDDDPYLFVVTYPDCLEIELQEELRLQNPPGNQAQIRERGRAAASRFYRSLGFRRVGSSGFFAWTSNPNHPSKALDAAHDYDPPADDYHPSGRPRTLFSAGVASAWLSS</sequence>
<proteinExistence type="predicted"/>